<dbReference type="InterPro" id="IPR052548">
    <property type="entry name" value="Type_VII_TA_antitoxin"/>
</dbReference>
<name>A0ABT2QJC2_9EURY</name>
<dbReference type="Proteomes" id="UP001320972">
    <property type="component" value="Unassembled WGS sequence"/>
</dbReference>
<feature type="domain" description="Polymerase nucleotidyl transferase" evidence="1">
    <location>
        <begin position="40"/>
        <end position="97"/>
    </location>
</feature>
<dbReference type="PANTHER" id="PTHR33933:SF1">
    <property type="entry name" value="PROTEIN ADENYLYLTRANSFERASE MNTA-RELATED"/>
    <property type="match status" value="1"/>
</dbReference>
<dbReference type="EMBL" id="JAOPKB010000015">
    <property type="protein sequence ID" value="MCU4975030.1"/>
    <property type="molecule type" value="Genomic_DNA"/>
</dbReference>
<sequence length="142" mass="15963">MIVTEGREIYMIATHNGSRMSNREHVSVPSSTNAHAVAAEEFADRVRSRFEHEIVQLYVFGSTIRGETRGLSSDVDVLVVLDETANHEAIGEVLRDLAYDIMLEYGPVVELHVLSEHEFEQSLDRGNPFLQNVVQEGRSYAC</sequence>
<comment type="caution">
    <text evidence="2">The sequence shown here is derived from an EMBL/GenBank/DDBJ whole genome shotgun (WGS) entry which is preliminary data.</text>
</comment>
<dbReference type="Pfam" id="PF01909">
    <property type="entry name" value="NTP_transf_2"/>
    <property type="match status" value="1"/>
</dbReference>
<gene>
    <name evidence="2" type="ORF">OB955_20200</name>
</gene>
<dbReference type="SUPFAM" id="SSF81301">
    <property type="entry name" value="Nucleotidyltransferase"/>
    <property type="match status" value="1"/>
</dbReference>
<evidence type="ECO:0000313" key="3">
    <source>
        <dbReference type="Proteomes" id="UP001320972"/>
    </source>
</evidence>
<protein>
    <submittedName>
        <fullName evidence="2">Nucleotidyltransferase domain-containing protein</fullName>
    </submittedName>
</protein>
<dbReference type="InterPro" id="IPR043519">
    <property type="entry name" value="NT_sf"/>
</dbReference>
<dbReference type="Gene3D" id="3.30.460.10">
    <property type="entry name" value="Beta Polymerase, domain 2"/>
    <property type="match status" value="1"/>
</dbReference>
<evidence type="ECO:0000313" key="2">
    <source>
        <dbReference type="EMBL" id="MCU4975030.1"/>
    </source>
</evidence>
<dbReference type="InterPro" id="IPR002934">
    <property type="entry name" value="Polymerase_NTP_transf_dom"/>
</dbReference>
<proteinExistence type="predicted"/>
<accession>A0ABT2QJC2</accession>
<organism evidence="2 3">
    <name type="scientific">Natronoglomus mannanivorans</name>
    <dbReference type="NCBI Taxonomy" id="2979990"/>
    <lineage>
        <taxon>Archaea</taxon>
        <taxon>Methanobacteriati</taxon>
        <taxon>Methanobacteriota</taxon>
        <taxon>Stenosarchaea group</taxon>
        <taxon>Halobacteria</taxon>
        <taxon>Halobacteriales</taxon>
        <taxon>Natrialbaceae</taxon>
        <taxon>Natronoglomus</taxon>
    </lineage>
</organism>
<dbReference type="RefSeq" id="WP_338008906.1">
    <property type="nucleotide sequence ID" value="NZ_JAOPKB010000015.1"/>
</dbReference>
<keyword evidence="3" id="KW-1185">Reference proteome</keyword>
<reference evidence="2 3" key="1">
    <citation type="submission" date="2022-09" db="EMBL/GenBank/DDBJ databases">
        <title>Enrichment on poylsaccharides allowed isolation of novel metabolic and taxonomic groups of Haloarchaea.</title>
        <authorList>
            <person name="Sorokin D.Y."/>
            <person name="Elcheninov A.G."/>
            <person name="Khizhniak T.V."/>
            <person name="Kolganova T.V."/>
            <person name="Kublanov I.V."/>
        </authorList>
    </citation>
    <scope>NUCLEOTIDE SEQUENCE [LARGE SCALE GENOMIC DNA]</scope>
    <source>
        <strain evidence="2 3">AArc-m2/3/4</strain>
    </source>
</reference>
<evidence type="ECO:0000259" key="1">
    <source>
        <dbReference type="Pfam" id="PF01909"/>
    </source>
</evidence>
<dbReference type="CDD" id="cd05403">
    <property type="entry name" value="NT_KNTase_like"/>
    <property type="match status" value="1"/>
</dbReference>
<dbReference type="PANTHER" id="PTHR33933">
    <property type="entry name" value="NUCLEOTIDYLTRANSFERASE"/>
    <property type="match status" value="1"/>
</dbReference>